<evidence type="ECO:0000313" key="2">
    <source>
        <dbReference type="Proteomes" id="UP000501690"/>
    </source>
</evidence>
<dbReference type="AlphaFoldDB" id="A0A4D6KXJ0"/>
<keyword evidence="2" id="KW-1185">Reference proteome</keyword>
<evidence type="ECO:0000313" key="1">
    <source>
        <dbReference type="EMBL" id="QCD80209.1"/>
    </source>
</evidence>
<proteinExistence type="predicted"/>
<gene>
    <name evidence="1" type="ORF">DEO72_LG2g530</name>
</gene>
<reference evidence="1 2" key="1">
    <citation type="submission" date="2019-04" db="EMBL/GenBank/DDBJ databases">
        <title>An improved genome assembly and genetic linkage map for asparagus bean, Vigna unguiculata ssp. sesquipedialis.</title>
        <authorList>
            <person name="Xia Q."/>
            <person name="Zhang R."/>
            <person name="Dong Y."/>
        </authorList>
    </citation>
    <scope>NUCLEOTIDE SEQUENCE [LARGE SCALE GENOMIC DNA]</scope>
    <source>
        <tissue evidence="1">Leaf</tissue>
    </source>
</reference>
<dbReference type="EMBL" id="CP039346">
    <property type="protein sequence ID" value="QCD80209.1"/>
    <property type="molecule type" value="Genomic_DNA"/>
</dbReference>
<dbReference type="Proteomes" id="UP000501690">
    <property type="component" value="Linkage Group LG2"/>
</dbReference>
<sequence>MADLSSGVEIGLLNHIVTLSDGLMRWKVKSKESLNVMNESLKGGTVRFVAVCESIASHYHAIEEKELGRKMWMLNSEGTEIESHHAIITY</sequence>
<organism evidence="1 2">
    <name type="scientific">Vigna unguiculata</name>
    <name type="common">Cowpea</name>
    <dbReference type="NCBI Taxonomy" id="3917"/>
    <lineage>
        <taxon>Eukaryota</taxon>
        <taxon>Viridiplantae</taxon>
        <taxon>Streptophyta</taxon>
        <taxon>Embryophyta</taxon>
        <taxon>Tracheophyta</taxon>
        <taxon>Spermatophyta</taxon>
        <taxon>Magnoliopsida</taxon>
        <taxon>eudicotyledons</taxon>
        <taxon>Gunneridae</taxon>
        <taxon>Pentapetalae</taxon>
        <taxon>rosids</taxon>
        <taxon>fabids</taxon>
        <taxon>Fabales</taxon>
        <taxon>Fabaceae</taxon>
        <taxon>Papilionoideae</taxon>
        <taxon>50 kb inversion clade</taxon>
        <taxon>NPAAA clade</taxon>
        <taxon>indigoferoid/millettioid clade</taxon>
        <taxon>Phaseoleae</taxon>
        <taxon>Vigna</taxon>
    </lineage>
</organism>
<name>A0A4D6KXJ0_VIGUN</name>
<protein>
    <submittedName>
        <fullName evidence="1">Uncharacterized protein</fullName>
    </submittedName>
</protein>
<accession>A0A4D6KXJ0</accession>